<reference evidence="1" key="1">
    <citation type="journal article" date="2022" name="Nat. Microbiol.">
        <title>Unique mobile elements and scalable gene flow at the prokaryote-eukaryote boundary revealed by circularized Asgard archaea genomes.</title>
        <authorList>
            <person name="Wu F."/>
            <person name="Speth D.R."/>
            <person name="Philosof A."/>
            <person name="Cremiere A."/>
            <person name="Narayanan A."/>
            <person name="Barco R.A."/>
            <person name="Connon S.A."/>
            <person name="Amend J.P."/>
            <person name="Antoshechkin I.A."/>
            <person name="Orphan V.J."/>
        </authorList>
    </citation>
    <scope>NUCLEOTIDE SEQUENCE</scope>
    <source>
        <strain evidence="1">PM71</strain>
    </source>
</reference>
<sequence length="300" mass="35520">MYQVVTKRDDKYGYKIWLANIPEELKENSIIFLPELSSKQKKHIKYVSKFTMQNTGDIVVKLVRSDGVDPFGRPKALAQNIIVPSEEYNFNSLFYYASPLIYSDLFDSIEQEPQILTEKHFRKEKNKIYEKIDDKTLREIVVSAMIQDKVILQPNLSEKGLIELAALVDKAIPYEASYDFSLISYSDKTCQNQLVHNVLYFFGKHEKAREEKVIVKNKQSKVEKIAKEEKYFLDYYIDLILNENYETLLEEQAKFVIGMYHNEHRELQKLFTKRYQLNIPFNKRTKFQAKLMKAMSKRYN</sequence>
<dbReference type="AlphaFoldDB" id="A0A9Y1FMD2"/>
<organism evidence="1">
    <name type="scientific">Candidatus Heimdallarchaeum aukensis</name>
    <dbReference type="NCBI Taxonomy" id="2876573"/>
    <lineage>
        <taxon>Archaea</taxon>
        <taxon>Promethearchaeati</taxon>
        <taxon>Candidatus Heimdallarchaeota</taxon>
        <taxon>Candidatus Heimdallarchaeia (ex Rinke et al. 2021) (nom. nud.)</taxon>
        <taxon>Candidatus Heimdallarchaeales</taxon>
        <taxon>Candidatus Heimdallarchaeaceae</taxon>
        <taxon>Candidatus Heimdallarchaeum</taxon>
    </lineage>
</organism>
<accession>A0A9Y1FMD2</accession>
<proteinExistence type="predicted"/>
<protein>
    <submittedName>
        <fullName evidence="1">Uncharacterized protein</fullName>
    </submittedName>
</protein>
<gene>
    <name evidence="1" type="ORF">K9W45_04585</name>
</gene>
<name>A0A9Y1FMD2_9ARCH</name>
<dbReference type="Proteomes" id="UP001201020">
    <property type="component" value="Chromosome"/>
</dbReference>
<evidence type="ECO:0000313" key="1">
    <source>
        <dbReference type="EMBL" id="UJG41744.1"/>
    </source>
</evidence>
<dbReference type="EMBL" id="CP084166">
    <property type="protein sequence ID" value="UJG41744.1"/>
    <property type="molecule type" value="Genomic_DNA"/>
</dbReference>